<proteinExistence type="predicted"/>
<accession>A0A0P9F1H6</accession>
<organism evidence="3 4">
    <name type="scientific">Kouleothrix aurantiaca</name>
    <dbReference type="NCBI Taxonomy" id="186479"/>
    <lineage>
        <taxon>Bacteria</taxon>
        <taxon>Bacillati</taxon>
        <taxon>Chloroflexota</taxon>
        <taxon>Chloroflexia</taxon>
        <taxon>Chloroflexales</taxon>
        <taxon>Roseiflexineae</taxon>
        <taxon>Roseiflexaceae</taxon>
        <taxon>Kouleothrix</taxon>
    </lineage>
</organism>
<dbReference type="SUPFAM" id="SSF88723">
    <property type="entry name" value="PIN domain-like"/>
    <property type="match status" value="1"/>
</dbReference>
<feature type="domain" description="PIN" evidence="2">
    <location>
        <begin position="3"/>
        <end position="119"/>
    </location>
</feature>
<dbReference type="Gene3D" id="3.40.50.1010">
    <property type="entry name" value="5'-nuclease"/>
    <property type="match status" value="1"/>
</dbReference>
<dbReference type="Pfam" id="PF01850">
    <property type="entry name" value="PIN"/>
    <property type="match status" value="1"/>
</dbReference>
<dbReference type="PANTHER" id="PTHR35901:SF1">
    <property type="entry name" value="EXONUCLEASE VAPC9"/>
    <property type="match status" value="1"/>
</dbReference>
<evidence type="ECO:0000313" key="4">
    <source>
        <dbReference type="Proteomes" id="UP000050509"/>
    </source>
</evidence>
<dbReference type="CDD" id="cd09873">
    <property type="entry name" value="PIN_Pae0151-like"/>
    <property type="match status" value="1"/>
</dbReference>
<gene>
    <name evidence="3" type="ORF">SE17_28460</name>
</gene>
<sequence>MAIVVDTSIIIAVILNESSKPQLIQHTSNAELIAPASLHWEIGNALSAMIKRKRLTLTEAHLALREYQKIALRFYDVALDSTMDVVAQYALYAYDAYFITCARLQSAPLLTLDHKLQTAAQAAGVTIIEVGS</sequence>
<dbReference type="InterPro" id="IPR002716">
    <property type="entry name" value="PIN_dom"/>
</dbReference>
<dbReference type="Proteomes" id="UP000050509">
    <property type="component" value="Unassembled WGS sequence"/>
</dbReference>
<dbReference type="PANTHER" id="PTHR35901">
    <property type="entry name" value="RIBONUCLEASE VAPC3"/>
    <property type="match status" value="1"/>
</dbReference>
<evidence type="ECO:0000256" key="1">
    <source>
        <dbReference type="ARBA" id="ARBA00022842"/>
    </source>
</evidence>
<evidence type="ECO:0000259" key="2">
    <source>
        <dbReference type="Pfam" id="PF01850"/>
    </source>
</evidence>
<reference evidence="3 4" key="1">
    <citation type="submission" date="2015-09" db="EMBL/GenBank/DDBJ databases">
        <title>Draft genome sequence of Kouleothrix aurantiaca JCM 19913.</title>
        <authorList>
            <person name="Hemp J."/>
        </authorList>
    </citation>
    <scope>NUCLEOTIDE SEQUENCE [LARGE SCALE GENOMIC DNA]</scope>
    <source>
        <strain evidence="3 4">COM-B</strain>
    </source>
</reference>
<comment type="caution">
    <text evidence="3">The sequence shown here is derived from an EMBL/GenBank/DDBJ whole genome shotgun (WGS) entry which is preliminary data.</text>
</comment>
<dbReference type="InterPro" id="IPR044153">
    <property type="entry name" value="PIN_Pae0151-like"/>
</dbReference>
<dbReference type="EMBL" id="LJCR01001541">
    <property type="protein sequence ID" value="KPV50180.1"/>
    <property type="molecule type" value="Genomic_DNA"/>
</dbReference>
<keyword evidence="1" id="KW-0460">Magnesium</keyword>
<protein>
    <submittedName>
        <fullName evidence="3">Twitching motility protein PilT</fullName>
    </submittedName>
</protein>
<keyword evidence="4" id="KW-1185">Reference proteome</keyword>
<dbReference type="AlphaFoldDB" id="A0A0P9F1H6"/>
<name>A0A0P9F1H6_9CHLR</name>
<dbReference type="InterPro" id="IPR051619">
    <property type="entry name" value="TypeII_TA_RNase_PINc/VapC"/>
</dbReference>
<evidence type="ECO:0000313" key="3">
    <source>
        <dbReference type="EMBL" id="KPV50180.1"/>
    </source>
</evidence>
<dbReference type="InterPro" id="IPR029060">
    <property type="entry name" value="PIN-like_dom_sf"/>
</dbReference>